<comment type="subcellular location">
    <subcellularLocation>
        <location evidence="1">Cytoplasm</location>
    </subcellularLocation>
</comment>
<dbReference type="SMART" id="SM00862">
    <property type="entry name" value="Trans_reg_C"/>
    <property type="match status" value="1"/>
</dbReference>
<dbReference type="Gene3D" id="1.10.10.10">
    <property type="entry name" value="Winged helix-like DNA-binding domain superfamily/Winged helix DNA-binding domain"/>
    <property type="match status" value="1"/>
</dbReference>
<evidence type="ECO:0000256" key="5">
    <source>
        <dbReference type="ARBA" id="ARBA00023015"/>
    </source>
</evidence>
<evidence type="ECO:0000313" key="12">
    <source>
        <dbReference type="EMBL" id="RKS84417.1"/>
    </source>
</evidence>
<dbReference type="PROSITE" id="PS51755">
    <property type="entry name" value="OMPR_PHOB"/>
    <property type="match status" value="1"/>
</dbReference>
<comment type="caution">
    <text evidence="12">The sequence shown here is derived from an EMBL/GenBank/DDBJ whole genome shotgun (WGS) entry which is preliminary data.</text>
</comment>
<dbReference type="SMART" id="SM00448">
    <property type="entry name" value="REC"/>
    <property type="match status" value="1"/>
</dbReference>
<dbReference type="PROSITE" id="PS50110">
    <property type="entry name" value="RESPONSE_REGULATORY"/>
    <property type="match status" value="1"/>
</dbReference>
<keyword evidence="2" id="KW-0963">Cytoplasm</keyword>
<dbReference type="InterPro" id="IPR016032">
    <property type="entry name" value="Sig_transdc_resp-reg_C-effctor"/>
</dbReference>
<keyword evidence="4" id="KW-0902">Two-component regulatory system</keyword>
<feature type="domain" description="Response regulatory" evidence="10">
    <location>
        <begin position="3"/>
        <end position="116"/>
    </location>
</feature>
<dbReference type="InterPro" id="IPR058124">
    <property type="entry name" value="CpxR-like_REC"/>
</dbReference>
<name>A0A495RA88_9GAMM</name>
<reference evidence="12 13" key="1">
    <citation type="submission" date="2018-10" db="EMBL/GenBank/DDBJ databases">
        <title>Genomic Encyclopedia of Type Strains, Phase IV (KMG-IV): sequencing the most valuable type-strain genomes for metagenomic binning, comparative biology and taxonomic classification.</title>
        <authorList>
            <person name="Goeker M."/>
        </authorList>
    </citation>
    <scope>NUCLEOTIDE SEQUENCE [LARGE SCALE GENOMIC DNA]</scope>
    <source>
        <strain evidence="12 13">DSM 22228</strain>
    </source>
</reference>
<dbReference type="InterPro" id="IPR001789">
    <property type="entry name" value="Sig_transdc_resp-reg_receiver"/>
</dbReference>
<gene>
    <name evidence="12" type="ORF">DES39_2155</name>
</gene>
<feature type="domain" description="OmpR/PhoB-type" evidence="11">
    <location>
        <begin position="132"/>
        <end position="231"/>
    </location>
</feature>
<evidence type="ECO:0000256" key="8">
    <source>
        <dbReference type="PROSITE-ProRule" id="PRU00169"/>
    </source>
</evidence>
<evidence type="ECO:0000256" key="7">
    <source>
        <dbReference type="ARBA" id="ARBA00023163"/>
    </source>
</evidence>
<dbReference type="Pfam" id="PF00072">
    <property type="entry name" value="Response_reg"/>
    <property type="match status" value="1"/>
</dbReference>
<evidence type="ECO:0000256" key="6">
    <source>
        <dbReference type="ARBA" id="ARBA00023125"/>
    </source>
</evidence>
<dbReference type="InterPro" id="IPR036388">
    <property type="entry name" value="WH-like_DNA-bd_sf"/>
</dbReference>
<dbReference type="EMBL" id="RBWY01000007">
    <property type="protein sequence ID" value="RKS84417.1"/>
    <property type="molecule type" value="Genomic_DNA"/>
</dbReference>
<proteinExistence type="predicted"/>
<keyword evidence="3 8" id="KW-0597">Phosphoprotein</keyword>
<dbReference type="FunFam" id="3.40.50.2300:FF:000001">
    <property type="entry name" value="DNA-binding response regulator PhoB"/>
    <property type="match status" value="1"/>
</dbReference>
<dbReference type="Proteomes" id="UP000278542">
    <property type="component" value="Unassembled WGS sequence"/>
</dbReference>
<keyword evidence="5" id="KW-0805">Transcription regulation</keyword>
<keyword evidence="13" id="KW-1185">Reference proteome</keyword>
<dbReference type="CDD" id="cd00383">
    <property type="entry name" value="trans_reg_C"/>
    <property type="match status" value="1"/>
</dbReference>
<evidence type="ECO:0000313" key="13">
    <source>
        <dbReference type="Proteomes" id="UP000278542"/>
    </source>
</evidence>
<dbReference type="SUPFAM" id="SSF46894">
    <property type="entry name" value="C-terminal effector domain of the bipartite response regulators"/>
    <property type="match status" value="1"/>
</dbReference>
<dbReference type="InterPro" id="IPR039420">
    <property type="entry name" value="WalR-like"/>
</dbReference>
<dbReference type="PANTHER" id="PTHR48111">
    <property type="entry name" value="REGULATOR OF RPOS"/>
    <property type="match status" value="1"/>
</dbReference>
<dbReference type="Gene3D" id="6.10.250.690">
    <property type="match status" value="1"/>
</dbReference>
<dbReference type="SUPFAM" id="SSF52172">
    <property type="entry name" value="CheY-like"/>
    <property type="match status" value="1"/>
</dbReference>
<dbReference type="InterPro" id="IPR011006">
    <property type="entry name" value="CheY-like_superfamily"/>
</dbReference>
<dbReference type="GO" id="GO:0006355">
    <property type="term" value="P:regulation of DNA-templated transcription"/>
    <property type="evidence" value="ECO:0007669"/>
    <property type="project" value="InterPro"/>
</dbReference>
<keyword evidence="6 9" id="KW-0238">DNA-binding</keyword>
<dbReference type="PANTHER" id="PTHR48111:SF39">
    <property type="entry name" value="TRANSCRIPTIONAL REGULATORY PROTEIN CPXR"/>
    <property type="match status" value="1"/>
</dbReference>
<accession>A0A495RA88</accession>
<evidence type="ECO:0000256" key="4">
    <source>
        <dbReference type="ARBA" id="ARBA00023012"/>
    </source>
</evidence>
<keyword evidence="7" id="KW-0804">Transcription</keyword>
<dbReference type="GO" id="GO:0000976">
    <property type="term" value="F:transcription cis-regulatory region binding"/>
    <property type="evidence" value="ECO:0007669"/>
    <property type="project" value="TreeGrafter"/>
</dbReference>
<dbReference type="AlphaFoldDB" id="A0A495RA88"/>
<evidence type="ECO:0000256" key="3">
    <source>
        <dbReference type="ARBA" id="ARBA00022553"/>
    </source>
</evidence>
<evidence type="ECO:0000259" key="10">
    <source>
        <dbReference type="PROSITE" id="PS50110"/>
    </source>
</evidence>
<evidence type="ECO:0000256" key="1">
    <source>
        <dbReference type="ARBA" id="ARBA00004496"/>
    </source>
</evidence>
<dbReference type="GO" id="GO:0032993">
    <property type="term" value="C:protein-DNA complex"/>
    <property type="evidence" value="ECO:0007669"/>
    <property type="project" value="TreeGrafter"/>
</dbReference>
<feature type="DNA-binding region" description="OmpR/PhoB-type" evidence="9">
    <location>
        <begin position="132"/>
        <end position="231"/>
    </location>
</feature>
<evidence type="ECO:0000256" key="9">
    <source>
        <dbReference type="PROSITE-ProRule" id="PRU01091"/>
    </source>
</evidence>
<dbReference type="CDD" id="cd17623">
    <property type="entry name" value="REC_OmpR_CpxR"/>
    <property type="match status" value="1"/>
</dbReference>
<sequence length="231" mass="26339">MINILLIDDDVELSQMLSEYLTNESFKVKAVHTGQEGIDEALTGKYKAAILDIMLPDINGIDVLKSIRQSVNIPIIMLTAKGDNIDRVLGLELGADDYVPKPCYPRELLARLRAVLRRIDEQSTPSQVEFNNKKYEFNNLILDIPQRLCRWNEITIELTSTEFNLLALLVKHQDRVVTKEELSEAGLGRARELYDRSVDVHISNIRQKLHQLTKDAVTIETIRAVGYRIRA</sequence>
<evidence type="ECO:0000259" key="11">
    <source>
        <dbReference type="PROSITE" id="PS51755"/>
    </source>
</evidence>
<dbReference type="Pfam" id="PF00486">
    <property type="entry name" value="Trans_reg_C"/>
    <property type="match status" value="1"/>
</dbReference>
<protein>
    <submittedName>
        <fullName evidence="12">Two-component system OmpR family response regulator</fullName>
    </submittedName>
</protein>
<evidence type="ECO:0000256" key="2">
    <source>
        <dbReference type="ARBA" id="ARBA00022490"/>
    </source>
</evidence>
<dbReference type="GO" id="GO:0000156">
    <property type="term" value="F:phosphorelay response regulator activity"/>
    <property type="evidence" value="ECO:0007669"/>
    <property type="project" value="TreeGrafter"/>
</dbReference>
<organism evidence="12 13">
    <name type="scientific">Orbus hercynius</name>
    <dbReference type="NCBI Taxonomy" id="593135"/>
    <lineage>
        <taxon>Bacteria</taxon>
        <taxon>Pseudomonadati</taxon>
        <taxon>Pseudomonadota</taxon>
        <taxon>Gammaproteobacteria</taxon>
        <taxon>Orbales</taxon>
        <taxon>Orbaceae</taxon>
        <taxon>Orbus</taxon>
    </lineage>
</organism>
<dbReference type="InterPro" id="IPR001867">
    <property type="entry name" value="OmpR/PhoB-type_DNA-bd"/>
</dbReference>
<dbReference type="GO" id="GO:0005829">
    <property type="term" value="C:cytosol"/>
    <property type="evidence" value="ECO:0007669"/>
    <property type="project" value="TreeGrafter"/>
</dbReference>
<feature type="modified residue" description="4-aspartylphosphate" evidence="8">
    <location>
        <position position="52"/>
    </location>
</feature>
<dbReference type="Gene3D" id="3.40.50.2300">
    <property type="match status" value="1"/>
</dbReference>